<dbReference type="InterPro" id="IPR001650">
    <property type="entry name" value="Helicase_C-like"/>
</dbReference>
<dbReference type="GO" id="GO:0003676">
    <property type="term" value="F:nucleic acid binding"/>
    <property type="evidence" value="ECO:0007669"/>
    <property type="project" value="InterPro"/>
</dbReference>
<dbReference type="GO" id="GO:0005524">
    <property type="term" value="F:ATP binding"/>
    <property type="evidence" value="ECO:0007669"/>
    <property type="project" value="UniProtKB-KW"/>
</dbReference>
<reference evidence="8 9" key="1">
    <citation type="submission" date="2019-07" db="EMBL/GenBank/DDBJ databases">
        <title>Draft genome sequence of Haloferax volcanii SS0101, isolated from salt farm in Samut Sakhon, Thailand.</title>
        <authorList>
            <person name="Wanthongcharoen S."/>
            <person name="Yamprayoonswat W."/>
            <person name="Ruangsuj P."/>
            <person name="Thongpramul N."/>
            <person name="Jumpathong W."/>
            <person name="Sittihan S."/>
            <person name="Kanjanavas P."/>
            <person name="Yasawong M."/>
        </authorList>
    </citation>
    <scope>NUCLEOTIDE SEQUENCE [LARGE SCALE GENOMIC DNA]</scope>
    <source>
        <strain evidence="8 9">SS0101</strain>
    </source>
</reference>
<proteinExistence type="predicted"/>
<dbReference type="InterPro" id="IPR011545">
    <property type="entry name" value="DEAD/DEAH_box_helicase_dom"/>
</dbReference>
<evidence type="ECO:0000313" key="8">
    <source>
        <dbReference type="EMBL" id="TVT90196.1"/>
    </source>
</evidence>
<feature type="domain" description="Helicase C-terminal" evidence="6">
    <location>
        <begin position="435"/>
        <end position="586"/>
    </location>
</feature>
<dbReference type="Gene3D" id="3.40.50.300">
    <property type="entry name" value="P-loop containing nucleotide triphosphate hydrolases"/>
    <property type="match status" value="2"/>
</dbReference>
<dbReference type="SUPFAM" id="SSF52540">
    <property type="entry name" value="P-loop containing nucleoside triphosphate hydrolases"/>
    <property type="match status" value="1"/>
</dbReference>
<dbReference type="PROSITE" id="PS51194">
    <property type="entry name" value="HELICASE_CTER"/>
    <property type="match status" value="1"/>
</dbReference>
<keyword evidence="3 8" id="KW-0347">Helicase</keyword>
<dbReference type="SMART" id="SM00487">
    <property type="entry name" value="DEXDc"/>
    <property type="match status" value="1"/>
</dbReference>
<accession>A0A558FXH0</accession>
<dbReference type="InterPro" id="IPR050474">
    <property type="entry name" value="Hel308_SKI2-like"/>
</dbReference>
<dbReference type="PANTHER" id="PTHR47961:SF1">
    <property type="entry name" value="ATP-DEPENDENT HELICASE MJ1401-RELATED"/>
    <property type="match status" value="1"/>
</dbReference>
<dbReference type="PROSITE" id="PS51192">
    <property type="entry name" value="HELICASE_ATP_BIND_1"/>
    <property type="match status" value="1"/>
</dbReference>
<dbReference type="RefSeq" id="WP_115802090.1">
    <property type="nucleotide sequence ID" value="NZ_JAWLKZ010000015.1"/>
</dbReference>
<evidence type="ECO:0000256" key="4">
    <source>
        <dbReference type="ARBA" id="ARBA00022840"/>
    </source>
</evidence>
<comment type="caution">
    <text evidence="8">The sequence shown here is derived from an EMBL/GenBank/DDBJ whole genome shotgun (WGS) entry which is preliminary data.</text>
</comment>
<name>A0A558FXH0_HALVO</name>
<dbReference type="GO" id="GO:0016787">
    <property type="term" value="F:hydrolase activity"/>
    <property type="evidence" value="ECO:0007669"/>
    <property type="project" value="UniProtKB-KW"/>
</dbReference>
<evidence type="ECO:0000313" key="7">
    <source>
        <dbReference type="EMBL" id="NLV01291.1"/>
    </source>
</evidence>
<dbReference type="EMBL" id="WOWC01000001">
    <property type="protein sequence ID" value="NLV01291.1"/>
    <property type="molecule type" value="Genomic_DNA"/>
</dbReference>
<reference evidence="7" key="2">
    <citation type="submission" date="2019-12" db="EMBL/GenBank/DDBJ databases">
        <title>Haloferax alexandrinus strain pws11.</title>
        <authorList>
            <person name="Verma D.K."/>
            <person name="Gopal K."/>
            <person name="Prasad E.S."/>
        </authorList>
    </citation>
    <scope>NUCLEOTIDE SEQUENCE</scope>
    <source>
        <strain evidence="7">Pws11</strain>
    </source>
</reference>
<evidence type="ECO:0000313" key="9">
    <source>
        <dbReference type="Proteomes" id="UP000320212"/>
    </source>
</evidence>
<dbReference type="Pfam" id="PF00271">
    <property type="entry name" value="Helicase_C"/>
    <property type="match status" value="1"/>
</dbReference>
<gene>
    <name evidence="8" type="ORF">FQA18_18165</name>
    <name evidence="7" type="ORF">GOC85_01660</name>
</gene>
<dbReference type="AlphaFoldDB" id="A0A558FXH0"/>
<evidence type="ECO:0000256" key="2">
    <source>
        <dbReference type="ARBA" id="ARBA00022801"/>
    </source>
</evidence>
<evidence type="ECO:0000256" key="3">
    <source>
        <dbReference type="ARBA" id="ARBA00022806"/>
    </source>
</evidence>
<dbReference type="Proteomes" id="UP000619835">
    <property type="component" value="Unassembled WGS sequence"/>
</dbReference>
<protein>
    <submittedName>
        <fullName evidence="8">DEAD/DEAH box helicase</fullName>
    </submittedName>
</protein>
<accession>A0A847TRH3</accession>
<dbReference type="SMART" id="SM00490">
    <property type="entry name" value="HELICc"/>
    <property type="match status" value="1"/>
</dbReference>
<dbReference type="GeneID" id="300250430"/>
<evidence type="ECO:0000259" key="6">
    <source>
        <dbReference type="PROSITE" id="PS51194"/>
    </source>
</evidence>
<sequence length="684" mass="76314">MSKQVTRVDTLFLHQTGDDYLVVARRDGKRVLRGKLELKETNAGPRPLRFLVTRKGEDSPRDPSQFVELARSAARIRISQQTPKDGRDELKEMLDGYQLEALTVRTCRRCAVNGRYSPITDDTAIKAEHEHICRDCAVQELEGELSFAGGLTQAAQERLEELLYETGDLTRITNLLQGELDPDLTKFDTISATTEDVELVETSTLDLHPNLKSMLTERFDTLLPVQSLAIDNGLLDGDDQLVVSATATGKTLVGELAGINRMLNDDGKMLFLVPLVALANQKHEDFKERYGHLGKVTIRVGASRINDDGNRFDPNADVIVGTYEGIDHALRTGKDLGDIGTVVIDEVHTLKEEERGHRLDGMIARLKHYCESRADRREGYGGAQWIYLSATVGNPKWLAQNLRANLVEYEDRPVPIERHVTFADGQEKPRIENRLVRQAFDSKSSKGYRGQTIIFTNSRRRCHEIARKMDYNAAAYHAGLDYGQRKRVERQFANQDLAAVVTTAALAAGVDFPASQVIFDTLAMGIEWLSVQEFSQMLGRAGRPDYHDKGVVYLLVEPDASYHNTMEMTEDEVAFKLLKGEMEEVRTVYDQSSAVEETLANIVVAGTKAKALNNRMLGELPTTHAVGKLLEWGFIDGLDPTPLGLAVTRQFLSPKEAFAILDGIRKGSSPYEIVADLELDEEGR</sequence>
<dbReference type="InterPro" id="IPR014001">
    <property type="entry name" value="Helicase_ATP-bd"/>
</dbReference>
<dbReference type="GO" id="GO:0140097">
    <property type="term" value="F:catalytic activity, acting on DNA"/>
    <property type="evidence" value="ECO:0007669"/>
    <property type="project" value="UniProtKB-ARBA"/>
</dbReference>
<dbReference type="InterPro" id="IPR027417">
    <property type="entry name" value="P-loop_NTPase"/>
</dbReference>
<dbReference type="EMBL" id="VMTR01000244">
    <property type="protein sequence ID" value="TVT90196.1"/>
    <property type="molecule type" value="Genomic_DNA"/>
</dbReference>
<dbReference type="Pfam" id="PF00270">
    <property type="entry name" value="DEAD"/>
    <property type="match status" value="1"/>
</dbReference>
<keyword evidence="4" id="KW-0067">ATP-binding</keyword>
<evidence type="ECO:0000259" key="5">
    <source>
        <dbReference type="PROSITE" id="PS51192"/>
    </source>
</evidence>
<dbReference type="Proteomes" id="UP000320212">
    <property type="component" value="Unassembled WGS sequence"/>
</dbReference>
<keyword evidence="2" id="KW-0378">Hydrolase</keyword>
<feature type="domain" description="Helicase ATP-binding" evidence="5">
    <location>
        <begin position="231"/>
        <end position="410"/>
    </location>
</feature>
<organism evidence="8 9">
    <name type="scientific">Haloferax volcanii</name>
    <name type="common">Halobacterium volcanii</name>
    <dbReference type="NCBI Taxonomy" id="2246"/>
    <lineage>
        <taxon>Archaea</taxon>
        <taxon>Methanobacteriati</taxon>
        <taxon>Methanobacteriota</taxon>
        <taxon>Stenosarchaea group</taxon>
        <taxon>Halobacteria</taxon>
        <taxon>Halobacteriales</taxon>
        <taxon>Haloferacaceae</taxon>
        <taxon>Haloferax</taxon>
    </lineage>
</organism>
<keyword evidence="1" id="KW-0547">Nucleotide-binding</keyword>
<dbReference type="GO" id="GO:0004386">
    <property type="term" value="F:helicase activity"/>
    <property type="evidence" value="ECO:0007669"/>
    <property type="project" value="UniProtKB-KW"/>
</dbReference>
<evidence type="ECO:0000256" key="1">
    <source>
        <dbReference type="ARBA" id="ARBA00022741"/>
    </source>
</evidence>
<dbReference type="PANTHER" id="PTHR47961">
    <property type="entry name" value="DNA POLYMERASE THETA, PUTATIVE (AFU_ORTHOLOGUE AFUA_1G05260)-RELATED"/>
    <property type="match status" value="1"/>
</dbReference>